<keyword evidence="2" id="KW-0732">Signal</keyword>
<dbReference type="EMBL" id="HACA01013974">
    <property type="protein sequence ID" value="CDW31335.1"/>
    <property type="molecule type" value="Transcribed_RNA"/>
</dbReference>
<keyword evidence="1" id="KW-0812">Transmembrane</keyword>
<dbReference type="AlphaFoldDB" id="A0A0K2TZR2"/>
<organism evidence="3">
    <name type="scientific">Lepeophtheirus salmonis</name>
    <name type="common">Salmon louse</name>
    <name type="synonym">Caligus salmonis</name>
    <dbReference type="NCBI Taxonomy" id="72036"/>
    <lineage>
        <taxon>Eukaryota</taxon>
        <taxon>Metazoa</taxon>
        <taxon>Ecdysozoa</taxon>
        <taxon>Arthropoda</taxon>
        <taxon>Crustacea</taxon>
        <taxon>Multicrustacea</taxon>
        <taxon>Hexanauplia</taxon>
        <taxon>Copepoda</taxon>
        <taxon>Siphonostomatoida</taxon>
        <taxon>Caligidae</taxon>
        <taxon>Lepeophtheirus</taxon>
    </lineage>
</organism>
<reference evidence="3" key="1">
    <citation type="submission" date="2014-05" db="EMBL/GenBank/DDBJ databases">
        <authorList>
            <person name="Chronopoulou M."/>
        </authorList>
    </citation>
    <scope>NUCLEOTIDE SEQUENCE</scope>
    <source>
        <tissue evidence="3">Whole organism</tissue>
    </source>
</reference>
<feature type="transmembrane region" description="Helical" evidence="1">
    <location>
        <begin position="80"/>
        <end position="106"/>
    </location>
</feature>
<protein>
    <submittedName>
        <fullName evidence="3">Uncharacterized protein</fullName>
    </submittedName>
</protein>
<feature type="chain" id="PRO_5005488230" evidence="2">
    <location>
        <begin position="28"/>
        <end position="176"/>
    </location>
</feature>
<name>A0A0K2TZR2_LEPSM</name>
<keyword evidence="1" id="KW-0472">Membrane</keyword>
<keyword evidence="1" id="KW-1133">Transmembrane helix</keyword>
<evidence type="ECO:0000256" key="2">
    <source>
        <dbReference type="SAM" id="SignalP"/>
    </source>
</evidence>
<evidence type="ECO:0000313" key="3">
    <source>
        <dbReference type="EMBL" id="CDW31335.1"/>
    </source>
</evidence>
<evidence type="ECO:0000256" key="1">
    <source>
        <dbReference type="SAM" id="Phobius"/>
    </source>
</evidence>
<accession>A0A0K2TZR2</accession>
<feature type="signal peptide" evidence="2">
    <location>
        <begin position="1"/>
        <end position="27"/>
    </location>
</feature>
<proteinExistence type="predicted"/>
<sequence length="176" mass="20876">MCMRDKFRHIGALIVILSTLWFVPTRSQDPKDAFWGNLDFIPGEALSPHGLHHEDPEKFTENFEDYLKFMESKKEEIWKILMYFTVGIVLLLIYIIMVMWLIVVTVKLNKEASRRSREYQRGKSLIELEDYAQVVKKHGVKEIENFLLVLEKDKEKKKKQAKILNIQLKKSSNYQE</sequence>